<accession>F0WP02</accession>
<protein>
    <submittedName>
        <fullName evidence="1">Transposase putative</fullName>
    </submittedName>
</protein>
<evidence type="ECO:0000313" key="1">
    <source>
        <dbReference type="EMBL" id="CCA23046.1"/>
    </source>
</evidence>
<reference evidence="1" key="1">
    <citation type="journal article" date="2011" name="PLoS Biol.">
        <title>Gene gain and loss during evolution of obligate parasitism in the white rust pathogen of Arabidopsis thaliana.</title>
        <authorList>
            <person name="Kemen E."/>
            <person name="Gardiner A."/>
            <person name="Schultz-Larsen T."/>
            <person name="Kemen A.C."/>
            <person name="Balmuth A.L."/>
            <person name="Robert-Seilaniantz A."/>
            <person name="Bailey K."/>
            <person name="Holub E."/>
            <person name="Studholme D.J."/>
            <person name="Maclean D."/>
            <person name="Jones J.D."/>
        </authorList>
    </citation>
    <scope>NUCLEOTIDE SEQUENCE</scope>
</reference>
<organism evidence="1">
    <name type="scientific">Albugo laibachii Nc14</name>
    <dbReference type="NCBI Taxonomy" id="890382"/>
    <lineage>
        <taxon>Eukaryota</taxon>
        <taxon>Sar</taxon>
        <taxon>Stramenopiles</taxon>
        <taxon>Oomycota</taxon>
        <taxon>Peronosporomycetes</taxon>
        <taxon>Albuginales</taxon>
        <taxon>Albuginaceae</taxon>
        <taxon>Albugo</taxon>
    </lineage>
</organism>
<gene>
    <name evidence="1" type="primary">AlNc14C177G8156</name>
    <name evidence="1" type="ORF">ALNC14_091890</name>
</gene>
<dbReference type="GO" id="GO:0003676">
    <property type="term" value="F:nucleic acid binding"/>
    <property type="evidence" value="ECO:0007669"/>
    <property type="project" value="InterPro"/>
</dbReference>
<dbReference type="InterPro" id="IPR036397">
    <property type="entry name" value="RNaseH_sf"/>
</dbReference>
<reference evidence="1" key="2">
    <citation type="submission" date="2011-02" db="EMBL/GenBank/DDBJ databases">
        <authorList>
            <person name="MacLean D."/>
        </authorList>
    </citation>
    <scope>NUCLEOTIDE SEQUENCE</scope>
</reference>
<dbReference type="EMBL" id="FR824222">
    <property type="protein sequence ID" value="CCA23046.1"/>
    <property type="molecule type" value="Genomic_DNA"/>
</dbReference>
<name>F0WP02_9STRA</name>
<dbReference type="AlphaFoldDB" id="F0WP02"/>
<dbReference type="PANTHER" id="PTHR47169">
    <property type="entry name" value="OS01G0541250 PROTEIN"/>
    <property type="match status" value="1"/>
</dbReference>
<dbReference type="HOGENOM" id="CLU_032691_0_1_1"/>
<dbReference type="Gene3D" id="3.30.420.10">
    <property type="entry name" value="Ribonuclease H-like superfamily/Ribonuclease H"/>
    <property type="match status" value="1"/>
</dbReference>
<sequence>MKIEELVDGTERLTLKVLDNRLTVEAKSALVMELLEGSKNGRLQHGALKEASEKSNFNVHTVYRVWKRYYNQRADSATRCITFRGNVSNSGRKGASEEYIKELHEQISKLKLEQRGELRLLRAALAIPTTTLQRYVKNKAERVRLISSFITLIPRVTNFSTMYDRVHLNEKWFFMKKTKRRVYLTPTEPDPYLQTRHKSHIPKIMFLSAVERPRINSCTGKVFNGRLGMWPFANYALVQRASSSREAGTLVLKSFPANKETYRRMLIASKLPTIKLKWPSCSGRRIVLQHNNATPHRSVVDAEFLEAATADS</sequence>
<proteinExistence type="predicted"/>